<protein>
    <submittedName>
        <fullName evidence="1">Uncharacterized protein</fullName>
    </submittedName>
</protein>
<dbReference type="AlphaFoldDB" id="A0A0W0YGX1"/>
<dbReference type="EMBL" id="LNYV01000034">
    <property type="protein sequence ID" value="KTD56201.1"/>
    <property type="molecule type" value="Genomic_DNA"/>
</dbReference>
<proteinExistence type="predicted"/>
<gene>
    <name evidence="1" type="ORF">Lsai_2331</name>
</gene>
<dbReference type="PATRIC" id="fig|28087.4.peg.2505"/>
<evidence type="ECO:0000313" key="1">
    <source>
        <dbReference type="EMBL" id="KTD56201.1"/>
    </source>
</evidence>
<sequence length="193" mass="21616">MSLNEFYNELCALCEPKPIVLYKGRFENELALKFPSILSHDNFVAMMTSPIGKTYSDKPTVLFIPRSIEAGHLVAVFPCQALREEAINLLGLTGRTMTRQDENQLSINNDIILQQGQNITIDTPEHLYRVEKKQAYNNFCVIAKELGSYAKSPHSFFSSLEINKKTASTFAEVIGVELDVDTAQRVASTHMGI</sequence>
<comment type="caution">
    <text evidence="1">The sequence shown here is derived from an EMBL/GenBank/DDBJ whole genome shotgun (WGS) entry which is preliminary data.</text>
</comment>
<organism evidence="1 2">
    <name type="scientific">Legionella sainthelensi</name>
    <dbReference type="NCBI Taxonomy" id="28087"/>
    <lineage>
        <taxon>Bacteria</taxon>
        <taxon>Pseudomonadati</taxon>
        <taxon>Pseudomonadota</taxon>
        <taxon>Gammaproteobacteria</taxon>
        <taxon>Legionellales</taxon>
        <taxon>Legionellaceae</taxon>
        <taxon>Legionella</taxon>
    </lineage>
</organism>
<name>A0A0W0YGX1_9GAMM</name>
<reference evidence="1 2" key="1">
    <citation type="submission" date="2015-11" db="EMBL/GenBank/DDBJ databases">
        <title>Genomic analysis of 38 Legionella species identifies large and diverse effector repertoires.</title>
        <authorList>
            <person name="Burstein D."/>
            <person name="Amaro F."/>
            <person name="Zusman T."/>
            <person name="Lifshitz Z."/>
            <person name="Cohen O."/>
            <person name="Gilbert J.A."/>
            <person name="Pupko T."/>
            <person name="Shuman H.A."/>
            <person name="Segal G."/>
        </authorList>
    </citation>
    <scope>NUCLEOTIDE SEQUENCE [LARGE SCALE GENOMIC DNA]</scope>
    <source>
        <strain evidence="1 2">Mt.St.Helens-4</strain>
    </source>
</reference>
<evidence type="ECO:0000313" key="2">
    <source>
        <dbReference type="Proteomes" id="UP000054621"/>
    </source>
</evidence>
<dbReference type="Proteomes" id="UP000054621">
    <property type="component" value="Unassembled WGS sequence"/>
</dbReference>
<dbReference type="OrthoDB" id="9986119at2"/>
<dbReference type="RefSeq" id="WP_027270212.1">
    <property type="nucleotide sequence ID" value="NZ_CAAAJE010000006.1"/>
</dbReference>
<accession>A0A0W0YGX1</accession>